<dbReference type="EMBL" id="CADEPI010000015">
    <property type="protein sequence ID" value="CAB3364333.1"/>
    <property type="molecule type" value="Genomic_DNA"/>
</dbReference>
<dbReference type="Pfam" id="PF01735">
    <property type="entry name" value="PLA2_B"/>
    <property type="match status" value="2"/>
</dbReference>
<gene>
    <name evidence="11" type="ORF">CLODIP_2_CD14451</name>
</gene>
<evidence type="ECO:0000256" key="1">
    <source>
        <dbReference type="ARBA" id="ARBA00004496"/>
    </source>
</evidence>
<comment type="subcellular location">
    <subcellularLocation>
        <location evidence="1">Cytoplasm</location>
    </subcellularLocation>
</comment>
<dbReference type="InterPro" id="IPR035892">
    <property type="entry name" value="C2_domain_sf"/>
</dbReference>
<comment type="domain">
    <text evidence="7">The N-terminal C2 domain associates with lipid membranes upon calcium binding.</text>
</comment>
<organism evidence="11 12">
    <name type="scientific">Cloeon dipterum</name>
    <dbReference type="NCBI Taxonomy" id="197152"/>
    <lineage>
        <taxon>Eukaryota</taxon>
        <taxon>Metazoa</taxon>
        <taxon>Ecdysozoa</taxon>
        <taxon>Arthropoda</taxon>
        <taxon>Hexapoda</taxon>
        <taxon>Insecta</taxon>
        <taxon>Pterygota</taxon>
        <taxon>Palaeoptera</taxon>
        <taxon>Ephemeroptera</taxon>
        <taxon>Pisciforma</taxon>
        <taxon>Baetidae</taxon>
        <taxon>Cloeon</taxon>
    </lineage>
</organism>
<feature type="region of interest" description="Disordered" evidence="8">
    <location>
        <begin position="518"/>
        <end position="546"/>
    </location>
</feature>
<dbReference type="Gene3D" id="2.60.40.150">
    <property type="entry name" value="C2 domain"/>
    <property type="match status" value="1"/>
</dbReference>
<feature type="domain" description="PLA2c" evidence="10">
    <location>
        <begin position="215"/>
        <end position="837"/>
    </location>
</feature>
<evidence type="ECO:0000259" key="9">
    <source>
        <dbReference type="PROSITE" id="PS50004"/>
    </source>
</evidence>
<proteinExistence type="predicted"/>
<evidence type="ECO:0000256" key="7">
    <source>
        <dbReference type="RuleBase" id="RU362102"/>
    </source>
</evidence>
<keyword evidence="6 7" id="KW-0442">Lipid degradation</keyword>
<evidence type="ECO:0000256" key="4">
    <source>
        <dbReference type="ARBA" id="ARBA00022801"/>
    </source>
</evidence>
<dbReference type="OrthoDB" id="8196057at2759"/>
<dbReference type="PANTHER" id="PTHR10728:SF40">
    <property type="entry name" value="PATATIN FAMILY PROTEIN"/>
    <property type="match status" value="1"/>
</dbReference>
<dbReference type="GO" id="GO:0005544">
    <property type="term" value="F:calcium-dependent phospholipid binding"/>
    <property type="evidence" value="ECO:0007669"/>
    <property type="project" value="TreeGrafter"/>
</dbReference>
<keyword evidence="3 7" id="KW-0963">Cytoplasm</keyword>
<evidence type="ECO:0000256" key="8">
    <source>
        <dbReference type="SAM" id="MobiDB-lite"/>
    </source>
</evidence>
<feature type="compositionally biased region" description="Acidic residues" evidence="8">
    <location>
        <begin position="518"/>
        <end position="539"/>
    </location>
</feature>
<keyword evidence="5 6" id="KW-0443">Lipid metabolism</keyword>
<dbReference type="SUPFAM" id="SSF52151">
    <property type="entry name" value="FabD/lysophospholipase-like"/>
    <property type="match status" value="1"/>
</dbReference>
<evidence type="ECO:0000256" key="2">
    <source>
        <dbReference type="ARBA" id="ARBA00013278"/>
    </source>
</evidence>
<dbReference type="SMART" id="SM00022">
    <property type="entry name" value="PLAc"/>
    <property type="match status" value="1"/>
</dbReference>
<dbReference type="PROSITE" id="PS51210">
    <property type="entry name" value="PLA2C"/>
    <property type="match status" value="1"/>
</dbReference>
<dbReference type="GO" id="GO:0005829">
    <property type="term" value="C:cytosol"/>
    <property type="evidence" value="ECO:0007669"/>
    <property type="project" value="TreeGrafter"/>
</dbReference>
<dbReference type="PROSITE" id="PS50004">
    <property type="entry name" value="C2"/>
    <property type="match status" value="1"/>
</dbReference>
<evidence type="ECO:0000259" key="10">
    <source>
        <dbReference type="PROSITE" id="PS51210"/>
    </source>
</evidence>
<reference evidence="11 12" key="1">
    <citation type="submission" date="2020-04" db="EMBL/GenBank/DDBJ databases">
        <authorList>
            <person name="Alioto T."/>
            <person name="Alioto T."/>
            <person name="Gomez Garrido J."/>
        </authorList>
    </citation>
    <scope>NUCLEOTIDE SEQUENCE [LARGE SCALE GENOMIC DNA]</scope>
</reference>
<keyword evidence="4 6" id="KW-0378">Hydrolase</keyword>
<comment type="catalytic activity">
    <reaction evidence="7">
        <text>a 1,2-diacyl-sn-glycero-3-phosphocholine + H2O = a 1-acyl-sn-glycero-3-phosphocholine + a fatty acid + H(+)</text>
        <dbReference type="Rhea" id="RHEA:15801"/>
        <dbReference type="ChEBI" id="CHEBI:15377"/>
        <dbReference type="ChEBI" id="CHEBI:15378"/>
        <dbReference type="ChEBI" id="CHEBI:28868"/>
        <dbReference type="ChEBI" id="CHEBI:57643"/>
        <dbReference type="ChEBI" id="CHEBI:58168"/>
        <dbReference type="EC" id="3.1.1.4"/>
    </reaction>
</comment>
<dbReference type="SMART" id="SM00239">
    <property type="entry name" value="C2"/>
    <property type="match status" value="1"/>
</dbReference>
<dbReference type="Gene3D" id="3.40.1090.10">
    <property type="entry name" value="Cytosolic phospholipase A2 catalytic domain"/>
    <property type="match status" value="1"/>
</dbReference>
<dbReference type="EC" id="3.1.1.4" evidence="2 7"/>
<feature type="domain" description="C2" evidence="9">
    <location>
        <begin position="73"/>
        <end position="198"/>
    </location>
</feature>
<evidence type="ECO:0000256" key="5">
    <source>
        <dbReference type="ARBA" id="ARBA00023098"/>
    </source>
</evidence>
<keyword evidence="12" id="KW-1185">Reference proteome</keyword>
<name>A0A8S1C4Z3_9INSE</name>
<evidence type="ECO:0000256" key="3">
    <source>
        <dbReference type="ARBA" id="ARBA00022490"/>
    </source>
</evidence>
<comment type="caution">
    <text evidence="11">The sequence shown here is derived from an EMBL/GenBank/DDBJ whole genome shotgun (WGS) entry which is preliminary data.</text>
</comment>
<accession>A0A8S1C4Z3</accession>
<keyword evidence="7" id="KW-0479">Metal-binding</keyword>
<dbReference type="InterPro" id="IPR000008">
    <property type="entry name" value="C2_dom"/>
</dbReference>
<dbReference type="GO" id="GO:0046475">
    <property type="term" value="P:glycerophospholipid catabolic process"/>
    <property type="evidence" value="ECO:0007669"/>
    <property type="project" value="TreeGrafter"/>
</dbReference>
<dbReference type="Pfam" id="PF00168">
    <property type="entry name" value="C2"/>
    <property type="match status" value="1"/>
</dbReference>
<evidence type="ECO:0000313" key="12">
    <source>
        <dbReference type="Proteomes" id="UP000494165"/>
    </source>
</evidence>
<dbReference type="SUPFAM" id="SSF49562">
    <property type="entry name" value="C2 domain (Calcium/lipid-binding domain, CaLB)"/>
    <property type="match status" value="1"/>
</dbReference>
<dbReference type="InterPro" id="IPR002642">
    <property type="entry name" value="LysoPLipase_cat_dom"/>
</dbReference>
<evidence type="ECO:0000256" key="6">
    <source>
        <dbReference type="PROSITE-ProRule" id="PRU00555"/>
    </source>
</evidence>
<dbReference type="GO" id="GO:0005509">
    <property type="term" value="F:calcium ion binding"/>
    <property type="evidence" value="ECO:0007669"/>
    <property type="project" value="TreeGrafter"/>
</dbReference>
<dbReference type="PANTHER" id="PTHR10728">
    <property type="entry name" value="CYTOSOLIC PHOSPHOLIPASE A2"/>
    <property type="match status" value="1"/>
</dbReference>
<dbReference type="AlphaFoldDB" id="A0A8S1C4Z3"/>
<protein>
    <recommendedName>
        <fullName evidence="2 7">Phospholipase A2</fullName>
        <ecNumber evidence="2 7">3.1.1.4</ecNumber>
    </recommendedName>
</protein>
<dbReference type="GO" id="GO:0047498">
    <property type="term" value="F:calcium-dependent phospholipase A2 activity"/>
    <property type="evidence" value="ECO:0007669"/>
    <property type="project" value="TreeGrafter"/>
</dbReference>
<sequence length="861" mass="97065">MSSSNDVGSIELENTDGAVLLTLGHREQPSVFVPPLEVLAQFHPNTHKAAEEAAKKSFSRPAALHRQTSGLWELESFDPFQQYKVNNEQCVELTVVVLNGEKITKGWFSDLVDKPDPYVRLIIKGIPNGRKQTSYIENSKNPEWNQKFKFRLPGASSGKRFKLDLHLMDSDVLIDDKIGKCSIDLSELKLAYGEAQNVQAKFGNGSIINLSIKKELNDQEPDLRYSLALCDDEKSFVSKRREVVYNAVRQLIGEVDGPDNIQNVPVIGVLGSGGGIRAMVGFSGAYTALHDLGILDCVTFAAALSGSTWYLSFLYSHPDFPKNPPGAFKDELQEVASKGWGLTLAKGLVVYLWKLRQKYKSGQPISLTDIFGHILGDMILKDRKNSKLSTQRRVVHEGKAPLPLYTCLNVKNNVPANVYQEWVEFSPYEIGMPKYGAFVDTEYFGSKFYLGKIIRNYPELPLHYLQGVWGSGFSILLKRFFSSWEELKKSVTSPPKGTPETIEIDGHSFNRSQLFTDDDYQQDDSSDSDNDSIHDDDEISASGEGADDSIRLDTLNPLRKRGFLKFLKFSLKSLLADSNLLEQRSKRAGLVFNPLRGLTTQECFPMSPLSPTNADDAIDFKGFYEQTKSSAKRMLIVDAGLNINIPFPALLRPQRGVDLYLSFDFTNRDSDSTPPFQELKLSEQWARLNHLPFPPVAELAAAYEKEEMREFYLFEDETEPLCPSILHFVLCNNQFKRCKAPGVPRSTESETKFADFAIFDDPDEAYSTFNFCYTAEQFNRLHELMEFNVRLALPDIKQQIKLAVDRKKKSRESVLGLASDLISGDCRYNNNCESTVGEPQPLFTSHLHFGPLKRDKKRQVL</sequence>
<keyword evidence="7" id="KW-0106">Calcium</keyword>
<dbReference type="InterPro" id="IPR016035">
    <property type="entry name" value="Acyl_Trfase/lysoPLipase"/>
</dbReference>
<evidence type="ECO:0000313" key="11">
    <source>
        <dbReference type="EMBL" id="CAB3364333.1"/>
    </source>
</evidence>
<dbReference type="Proteomes" id="UP000494165">
    <property type="component" value="Unassembled WGS sequence"/>
</dbReference>